<proteinExistence type="predicted"/>
<feature type="transmembrane region" description="Helical" evidence="1">
    <location>
        <begin position="25"/>
        <end position="44"/>
    </location>
</feature>
<accession>A0A242WAL5</accession>
<gene>
    <name evidence="2" type="ORF">BK699_10115</name>
</gene>
<reference evidence="2 3" key="1">
    <citation type="submission" date="2016-10" db="EMBL/GenBank/DDBJ databases">
        <title>Comparative genomics of Bacillus thuringiensis reveals a path to pathogens against multiple invertebrate hosts.</title>
        <authorList>
            <person name="Zheng J."/>
            <person name="Gao Q."/>
            <person name="Liu H."/>
            <person name="Peng D."/>
            <person name="Ruan L."/>
            <person name="Sun M."/>
        </authorList>
    </citation>
    <scope>NUCLEOTIDE SEQUENCE [LARGE SCALE GENOMIC DNA]</scope>
    <source>
        <strain evidence="2">BGSC 4AC1</strain>
    </source>
</reference>
<dbReference type="Proteomes" id="UP000195152">
    <property type="component" value="Unassembled WGS sequence"/>
</dbReference>
<evidence type="ECO:0000313" key="2">
    <source>
        <dbReference type="EMBL" id="OTW50890.1"/>
    </source>
</evidence>
<dbReference type="EMBL" id="NFCF01000063">
    <property type="protein sequence ID" value="OTW50890.1"/>
    <property type="molecule type" value="Genomic_DNA"/>
</dbReference>
<name>A0A242WAL5_BACTU</name>
<dbReference type="RefSeq" id="WP_000461366.1">
    <property type="nucleotide sequence ID" value="NZ_NFCF01000063.1"/>
</dbReference>
<comment type="caution">
    <text evidence="2">The sequence shown here is derived from an EMBL/GenBank/DDBJ whole genome shotgun (WGS) entry which is preliminary data.</text>
</comment>
<feature type="transmembrane region" description="Helical" evidence="1">
    <location>
        <begin position="50"/>
        <end position="71"/>
    </location>
</feature>
<keyword evidence="1" id="KW-1133">Transmembrane helix</keyword>
<dbReference type="AlphaFoldDB" id="A0A242WAL5"/>
<sequence>MFEELKSKKEYHEVKKLKYERIHKLYFPFLWVVALVYFLYFMFIDNSISVYMVVSFGIGLILWGLGLYVIYKIAYHIRELEKIMDIEVLNTMEENEFLSPGRKERYIKDFSAAKDSLERITIYAKFMLEAKERKEELEDDSNTLGIK</sequence>
<protein>
    <submittedName>
        <fullName evidence="2">Uncharacterized protein</fullName>
    </submittedName>
</protein>
<organism evidence="2 3">
    <name type="scientific">Bacillus thuringiensis serovar mexicanensis</name>
    <dbReference type="NCBI Taxonomy" id="180868"/>
    <lineage>
        <taxon>Bacteria</taxon>
        <taxon>Bacillati</taxon>
        <taxon>Bacillota</taxon>
        <taxon>Bacilli</taxon>
        <taxon>Bacillales</taxon>
        <taxon>Bacillaceae</taxon>
        <taxon>Bacillus</taxon>
        <taxon>Bacillus cereus group</taxon>
    </lineage>
</organism>
<evidence type="ECO:0000313" key="3">
    <source>
        <dbReference type="Proteomes" id="UP000195152"/>
    </source>
</evidence>
<evidence type="ECO:0000256" key="1">
    <source>
        <dbReference type="SAM" id="Phobius"/>
    </source>
</evidence>
<keyword evidence="1" id="KW-0812">Transmembrane</keyword>
<keyword evidence="1" id="KW-0472">Membrane</keyword>